<proteinExistence type="predicted"/>
<dbReference type="OrthoDB" id="689350at2759"/>
<dbReference type="Gene3D" id="3.30.70.100">
    <property type="match status" value="1"/>
</dbReference>
<evidence type="ECO:0000313" key="1">
    <source>
        <dbReference type="EMBL" id="PUZ52943.1"/>
    </source>
</evidence>
<sequence length="148" mass="16204">MAPVVVLKMDVHCLRCARRIRKVIESLYGKPRCVCCTTSRVEDLWVSLETGFVVVAGSSLDASQLKWRIQSRTGKPVAVVSDGTAEEAPPDNGQMVHLGPPPQGYGYVGGAWVPAPHAFQYEARRQYVANEAPARFNDDNPNGCCVMQ</sequence>
<dbReference type="Proteomes" id="UP000244336">
    <property type="component" value="Chromosome 5"/>
</dbReference>
<dbReference type="InterPro" id="IPR044594">
    <property type="entry name" value="HIPP01/3/5/6"/>
</dbReference>
<gene>
    <name evidence="1" type="ORF">GQ55_5G014000</name>
</gene>
<evidence type="ECO:0008006" key="3">
    <source>
        <dbReference type="Google" id="ProtNLM"/>
    </source>
</evidence>
<dbReference type="GO" id="GO:0046872">
    <property type="term" value="F:metal ion binding"/>
    <property type="evidence" value="ECO:0007669"/>
    <property type="project" value="InterPro"/>
</dbReference>
<organism evidence="1 2">
    <name type="scientific">Panicum hallii var. hallii</name>
    <dbReference type="NCBI Taxonomy" id="1504633"/>
    <lineage>
        <taxon>Eukaryota</taxon>
        <taxon>Viridiplantae</taxon>
        <taxon>Streptophyta</taxon>
        <taxon>Embryophyta</taxon>
        <taxon>Tracheophyta</taxon>
        <taxon>Spermatophyta</taxon>
        <taxon>Magnoliopsida</taxon>
        <taxon>Liliopsida</taxon>
        <taxon>Poales</taxon>
        <taxon>Poaceae</taxon>
        <taxon>PACMAD clade</taxon>
        <taxon>Panicoideae</taxon>
        <taxon>Panicodae</taxon>
        <taxon>Paniceae</taxon>
        <taxon>Panicinae</taxon>
        <taxon>Panicum</taxon>
        <taxon>Panicum sect. Panicum</taxon>
    </lineage>
</organism>
<name>A0A2T7DBJ5_9POAL</name>
<dbReference type="PANTHER" id="PTHR46413:SF22">
    <property type="entry name" value="OS03G0829466 PROTEIN"/>
    <property type="match status" value="1"/>
</dbReference>
<keyword evidence="2" id="KW-1185">Reference proteome</keyword>
<dbReference type="Gramene" id="PUZ52943">
    <property type="protein sequence ID" value="PUZ52943"/>
    <property type="gene ID" value="GQ55_5G014000"/>
</dbReference>
<dbReference type="AlphaFoldDB" id="A0A2T7DBJ5"/>
<protein>
    <recommendedName>
        <fullName evidence="3">HMA domain-containing protein</fullName>
    </recommendedName>
</protein>
<evidence type="ECO:0000313" key="2">
    <source>
        <dbReference type="Proteomes" id="UP000244336"/>
    </source>
</evidence>
<dbReference type="EMBL" id="CM009753">
    <property type="protein sequence ID" value="PUZ52943.1"/>
    <property type="molecule type" value="Genomic_DNA"/>
</dbReference>
<accession>A0A2T7DBJ5</accession>
<dbReference type="PANTHER" id="PTHR46413">
    <property type="entry name" value="HEAVY METAL-ASSOCIATED ISOPRENYLATED PLANT PROTEIN 6"/>
    <property type="match status" value="1"/>
</dbReference>
<reference evidence="1 2" key="1">
    <citation type="submission" date="2018-04" db="EMBL/GenBank/DDBJ databases">
        <title>WGS assembly of Panicum hallii var. hallii HAL2.</title>
        <authorList>
            <person name="Lovell J."/>
            <person name="Jenkins J."/>
            <person name="Lowry D."/>
            <person name="Mamidi S."/>
            <person name="Sreedasyam A."/>
            <person name="Weng X."/>
            <person name="Barry K."/>
            <person name="Bonette J."/>
            <person name="Campitelli B."/>
            <person name="Daum C."/>
            <person name="Gordon S."/>
            <person name="Gould B."/>
            <person name="Lipzen A."/>
            <person name="MacQueen A."/>
            <person name="Palacio-Mejia J."/>
            <person name="Plott C."/>
            <person name="Shakirov E."/>
            <person name="Shu S."/>
            <person name="Yoshinaga Y."/>
            <person name="Zane M."/>
            <person name="Rokhsar D."/>
            <person name="Grimwood J."/>
            <person name="Schmutz J."/>
            <person name="Juenger T."/>
        </authorList>
    </citation>
    <scope>NUCLEOTIDE SEQUENCE [LARGE SCALE GENOMIC DNA]</scope>
    <source>
        <strain evidence="2">cv. HAL2</strain>
    </source>
</reference>